<dbReference type="AlphaFoldDB" id="A0A8X6F4F6"/>
<feature type="region of interest" description="Disordered" evidence="1">
    <location>
        <begin position="1"/>
        <end position="61"/>
    </location>
</feature>
<protein>
    <submittedName>
        <fullName evidence="2">Uncharacterized protein</fullName>
    </submittedName>
</protein>
<name>A0A8X6F4F6_TRICU</name>
<sequence length="85" mass="9872">MNPKISKKSKNRRGCGQERQAWTSISNTPRISTDPDEKREKSVSPVVPGFKPPTRQRWPYARDDATRQPLLYNWFYTLLHNVGVS</sequence>
<proteinExistence type="predicted"/>
<feature type="compositionally biased region" description="Polar residues" evidence="1">
    <location>
        <begin position="20"/>
        <end position="31"/>
    </location>
</feature>
<feature type="compositionally biased region" description="Basic and acidic residues" evidence="1">
    <location>
        <begin position="33"/>
        <end position="42"/>
    </location>
</feature>
<evidence type="ECO:0000256" key="1">
    <source>
        <dbReference type="SAM" id="MobiDB-lite"/>
    </source>
</evidence>
<gene>
    <name evidence="2" type="ORF">TNCT_552001</name>
</gene>
<dbReference type="Proteomes" id="UP000887116">
    <property type="component" value="Unassembled WGS sequence"/>
</dbReference>
<dbReference type="EMBL" id="BMAO01001072">
    <property type="protein sequence ID" value="GFQ70885.1"/>
    <property type="molecule type" value="Genomic_DNA"/>
</dbReference>
<organism evidence="2 3">
    <name type="scientific">Trichonephila clavata</name>
    <name type="common">Joro spider</name>
    <name type="synonym">Nephila clavata</name>
    <dbReference type="NCBI Taxonomy" id="2740835"/>
    <lineage>
        <taxon>Eukaryota</taxon>
        <taxon>Metazoa</taxon>
        <taxon>Ecdysozoa</taxon>
        <taxon>Arthropoda</taxon>
        <taxon>Chelicerata</taxon>
        <taxon>Arachnida</taxon>
        <taxon>Araneae</taxon>
        <taxon>Araneomorphae</taxon>
        <taxon>Entelegynae</taxon>
        <taxon>Araneoidea</taxon>
        <taxon>Nephilidae</taxon>
        <taxon>Trichonephila</taxon>
    </lineage>
</organism>
<comment type="caution">
    <text evidence="2">The sequence shown here is derived from an EMBL/GenBank/DDBJ whole genome shotgun (WGS) entry which is preliminary data.</text>
</comment>
<feature type="compositionally biased region" description="Basic residues" evidence="1">
    <location>
        <begin position="1"/>
        <end position="13"/>
    </location>
</feature>
<evidence type="ECO:0000313" key="2">
    <source>
        <dbReference type="EMBL" id="GFQ70885.1"/>
    </source>
</evidence>
<reference evidence="2" key="1">
    <citation type="submission" date="2020-07" db="EMBL/GenBank/DDBJ databases">
        <title>Multicomponent nature underlies the extraordinary mechanical properties of spider dragline silk.</title>
        <authorList>
            <person name="Kono N."/>
            <person name="Nakamura H."/>
            <person name="Mori M."/>
            <person name="Yoshida Y."/>
            <person name="Ohtoshi R."/>
            <person name="Malay A.D."/>
            <person name="Moran D.A.P."/>
            <person name="Tomita M."/>
            <person name="Numata K."/>
            <person name="Arakawa K."/>
        </authorList>
    </citation>
    <scope>NUCLEOTIDE SEQUENCE</scope>
</reference>
<evidence type="ECO:0000313" key="3">
    <source>
        <dbReference type="Proteomes" id="UP000887116"/>
    </source>
</evidence>
<keyword evidence="3" id="KW-1185">Reference proteome</keyword>
<accession>A0A8X6F4F6</accession>